<dbReference type="Pfam" id="PF04545">
    <property type="entry name" value="Sigma70_r4"/>
    <property type="match status" value="1"/>
</dbReference>
<dbReference type="SUPFAM" id="SSF88659">
    <property type="entry name" value="Sigma3 and sigma4 domains of RNA polymerase sigma factors"/>
    <property type="match status" value="1"/>
</dbReference>
<evidence type="ECO:0000256" key="6">
    <source>
        <dbReference type="SAM" id="MobiDB-lite"/>
    </source>
</evidence>
<evidence type="ECO:0000313" key="10">
    <source>
        <dbReference type="Proteomes" id="UP001180020"/>
    </source>
</evidence>
<dbReference type="PANTHER" id="PTHR30603">
    <property type="entry name" value="RNA POLYMERASE SIGMA FACTOR RPO"/>
    <property type="match status" value="1"/>
</dbReference>
<keyword evidence="10" id="KW-1185">Reference proteome</keyword>
<dbReference type="GO" id="GO:0003677">
    <property type="term" value="F:DNA binding"/>
    <property type="evidence" value="ECO:0007669"/>
    <property type="project" value="UniProtKB-KW"/>
</dbReference>
<keyword evidence="4" id="KW-0238">DNA-binding</keyword>
<dbReference type="InterPro" id="IPR014284">
    <property type="entry name" value="RNA_pol_sigma-70_dom"/>
</dbReference>
<proteinExistence type="inferred from homology"/>
<feature type="compositionally biased region" description="Basic residues" evidence="6">
    <location>
        <begin position="48"/>
        <end position="60"/>
    </location>
</feature>
<dbReference type="EMBL" id="JAUJYO010000017">
    <property type="protein sequence ID" value="KAK1292508.1"/>
    <property type="molecule type" value="Genomic_DNA"/>
</dbReference>
<dbReference type="InterPro" id="IPR013324">
    <property type="entry name" value="RNA_pol_sigma_r3/r4-like"/>
</dbReference>
<dbReference type="InterPro" id="IPR007627">
    <property type="entry name" value="RNA_pol_sigma70_r2"/>
</dbReference>
<dbReference type="InterPro" id="IPR000943">
    <property type="entry name" value="RNA_pol_sigma70"/>
</dbReference>
<feature type="domain" description="RNA polymerase sigma-70" evidence="7">
    <location>
        <begin position="171"/>
        <end position="184"/>
    </location>
</feature>
<dbReference type="Proteomes" id="UP001180020">
    <property type="component" value="Unassembled WGS sequence"/>
</dbReference>
<keyword evidence="2" id="KW-0805">Transcription regulation</keyword>
<evidence type="ECO:0000256" key="1">
    <source>
        <dbReference type="ARBA" id="ARBA00007788"/>
    </source>
</evidence>
<dbReference type="PROSITE" id="PS00716">
    <property type="entry name" value="SIGMA70_2"/>
    <property type="match status" value="1"/>
</dbReference>
<dbReference type="InterPro" id="IPR007630">
    <property type="entry name" value="RNA_pol_sigma70_r4"/>
</dbReference>
<dbReference type="Gene3D" id="1.10.601.10">
    <property type="entry name" value="RNA Polymerase Primary Sigma Factor"/>
    <property type="match status" value="1"/>
</dbReference>
<feature type="region of interest" description="Disordered" evidence="6">
    <location>
        <begin position="43"/>
        <end position="82"/>
    </location>
</feature>
<evidence type="ECO:0000259" key="7">
    <source>
        <dbReference type="PROSITE" id="PS00715"/>
    </source>
</evidence>
<dbReference type="PANTHER" id="PTHR30603:SF47">
    <property type="entry name" value="RNA POLYMERASE SIGMA FACTOR SIGD, CHLOROPLASTIC"/>
    <property type="match status" value="1"/>
</dbReference>
<sequence>MMVSLANAALETTSRDSMSRALLLDEIGSHACSSNSSECDQESELVRNRRQRRREKRLRKVSTVVDGGSKRRRPSKSANSRYLTPKEEAEFSLYLKAEMRINDLRKKICDARNCNTLATTNWVKATGMERRNIEEVLVKARECRERIILSYRRLVVSIATPYQGKGLSLQDLVQEGTIGLLRGVERFDSKRGHKLSTYVYWWIKQAIIKAITTKSKLVRLPASLSGAVAKVSEANSSLSRLRRRPTYEEVADASGLSVSCVRLEILSGPEELEPETLVTRQLIRRDLQRLLKALDEREECIVRLHWGLDGETDPSFEEIGRKLNLSRERVRQIHYVALTKLKESKELIESLGEYIA</sequence>
<dbReference type="PROSITE" id="PS00715">
    <property type="entry name" value="SIGMA70_1"/>
    <property type="match status" value="1"/>
</dbReference>
<reference evidence="9" key="2">
    <citation type="submission" date="2023-06" db="EMBL/GenBank/DDBJ databases">
        <authorList>
            <person name="Ma L."/>
            <person name="Liu K.-W."/>
            <person name="Li Z."/>
            <person name="Hsiao Y.-Y."/>
            <person name="Qi Y."/>
            <person name="Fu T."/>
            <person name="Tang G."/>
            <person name="Zhang D."/>
            <person name="Sun W.-H."/>
            <person name="Liu D.-K."/>
            <person name="Li Y."/>
            <person name="Chen G.-Z."/>
            <person name="Liu X.-D."/>
            <person name="Liao X.-Y."/>
            <person name="Jiang Y.-T."/>
            <person name="Yu X."/>
            <person name="Hao Y."/>
            <person name="Huang J."/>
            <person name="Zhao X.-W."/>
            <person name="Ke S."/>
            <person name="Chen Y.-Y."/>
            <person name="Wu W.-L."/>
            <person name="Hsu J.-L."/>
            <person name="Lin Y.-F."/>
            <person name="Huang M.-D."/>
            <person name="Li C.-Y."/>
            <person name="Huang L."/>
            <person name="Wang Z.-W."/>
            <person name="Zhao X."/>
            <person name="Zhong W.-Y."/>
            <person name="Peng D.-H."/>
            <person name="Ahmad S."/>
            <person name="Lan S."/>
            <person name="Zhang J.-S."/>
            <person name="Tsai W.-C."/>
            <person name="Van De Peer Y."/>
            <person name="Liu Z.-J."/>
        </authorList>
    </citation>
    <scope>NUCLEOTIDE SEQUENCE</scope>
    <source>
        <strain evidence="9">CP</strain>
        <tissue evidence="9">Leaves</tissue>
    </source>
</reference>
<comment type="caution">
    <text evidence="9">The sequence shown here is derived from an EMBL/GenBank/DDBJ whole genome shotgun (WGS) entry which is preliminary data.</text>
</comment>
<dbReference type="AlphaFoldDB" id="A0AAV9CX13"/>
<organism evidence="9 10">
    <name type="scientific">Acorus calamus</name>
    <name type="common">Sweet flag</name>
    <dbReference type="NCBI Taxonomy" id="4465"/>
    <lineage>
        <taxon>Eukaryota</taxon>
        <taxon>Viridiplantae</taxon>
        <taxon>Streptophyta</taxon>
        <taxon>Embryophyta</taxon>
        <taxon>Tracheophyta</taxon>
        <taxon>Spermatophyta</taxon>
        <taxon>Magnoliopsida</taxon>
        <taxon>Liliopsida</taxon>
        <taxon>Acoraceae</taxon>
        <taxon>Acorus</taxon>
    </lineage>
</organism>
<dbReference type="Pfam" id="PF04542">
    <property type="entry name" value="Sigma70_r2"/>
    <property type="match status" value="1"/>
</dbReference>
<keyword evidence="5" id="KW-0804">Transcription</keyword>
<protein>
    <recommendedName>
        <fullName evidence="7 8">RNA polymerase sigma-70 domain-containing protein</fullName>
    </recommendedName>
</protein>
<dbReference type="PRINTS" id="PR00046">
    <property type="entry name" value="SIGMA70FCT"/>
</dbReference>
<comment type="similarity">
    <text evidence="1">Belongs to the sigma-70 factor family.</text>
</comment>
<evidence type="ECO:0000259" key="8">
    <source>
        <dbReference type="PROSITE" id="PS00716"/>
    </source>
</evidence>
<dbReference type="CDD" id="cd06171">
    <property type="entry name" value="Sigma70_r4"/>
    <property type="match status" value="1"/>
</dbReference>
<gene>
    <name evidence="9" type="ORF">QJS10_CPB17g01849</name>
</gene>
<evidence type="ECO:0000313" key="9">
    <source>
        <dbReference type="EMBL" id="KAK1292508.1"/>
    </source>
</evidence>
<dbReference type="InterPro" id="IPR013325">
    <property type="entry name" value="RNA_pol_sigma_r2"/>
</dbReference>
<dbReference type="GO" id="GO:0006352">
    <property type="term" value="P:DNA-templated transcription initiation"/>
    <property type="evidence" value="ECO:0007669"/>
    <property type="project" value="InterPro"/>
</dbReference>
<feature type="domain" description="RNA polymerase sigma-70" evidence="8">
    <location>
        <begin position="315"/>
        <end position="341"/>
    </location>
</feature>
<evidence type="ECO:0000256" key="4">
    <source>
        <dbReference type="ARBA" id="ARBA00023125"/>
    </source>
</evidence>
<dbReference type="Gene3D" id="1.10.10.10">
    <property type="entry name" value="Winged helix-like DNA-binding domain superfamily/Winged helix DNA-binding domain"/>
    <property type="match status" value="1"/>
</dbReference>
<evidence type="ECO:0000256" key="2">
    <source>
        <dbReference type="ARBA" id="ARBA00023015"/>
    </source>
</evidence>
<name>A0AAV9CX13_ACOCL</name>
<evidence type="ECO:0000256" key="5">
    <source>
        <dbReference type="ARBA" id="ARBA00023163"/>
    </source>
</evidence>
<evidence type="ECO:0000256" key="3">
    <source>
        <dbReference type="ARBA" id="ARBA00023082"/>
    </source>
</evidence>
<accession>A0AAV9CX13</accession>
<dbReference type="NCBIfam" id="TIGR02937">
    <property type="entry name" value="sigma70-ECF"/>
    <property type="match status" value="1"/>
</dbReference>
<keyword evidence="3" id="KW-0731">Sigma factor</keyword>
<dbReference type="InterPro" id="IPR050239">
    <property type="entry name" value="Sigma-70_RNA_pol_init_factors"/>
</dbReference>
<dbReference type="GO" id="GO:0016987">
    <property type="term" value="F:sigma factor activity"/>
    <property type="evidence" value="ECO:0007669"/>
    <property type="project" value="UniProtKB-KW"/>
</dbReference>
<dbReference type="SUPFAM" id="SSF88946">
    <property type="entry name" value="Sigma2 domain of RNA polymerase sigma factors"/>
    <property type="match status" value="1"/>
</dbReference>
<reference evidence="9" key="1">
    <citation type="journal article" date="2023" name="Nat. Commun.">
        <title>Diploid and tetraploid genomes of Acorus and the evolution of monocots.</title>
        <authorList>
            <person name="Ma L."/>
            <person name="Liu K.W."/>
            <person name="Li Z."/>
            <person name="Hsiao Y.Y."/>
            <person name="Qi Y."/>
            <person name="Fu T."/>
            <person name="Tang G.D."/>
            <person name="Zhang D."/>
            <person name="Sun W.H."/>
            <person name="Liu D.K."/>
            <person name="Li Y."/>
            <person name="Chen G.Z."/>
            <person name="Liu X.D."/>
            <person name="Liao X.Y."/>
            <person name="Jiang Y.T."/>
            <person name="Yu X."/>
            <person name="Hao Y."/>
            <person name="Huang J."/>
            <person name="Zhao X.W."/>
            <person name="Ke S."/>
            <person name="Chen Y.Y."/>
            <person name="Wu W.L."/>
            <person name="Hsu J.L."/>
            <person name="Lin Y.F."/>
            <person name="Huang M.D."/>
            <person name="Li C.Y."/>
            <person name="Huang L."/>
            <person name="Wang Z.W."/>
            <person name="Zhao X."/>
            <person name="Zhong W.Y."/>
            <person name="Peng D.H."/>
            <person name="Ahmad S."/>
            <person name="Lan S."/>
            <person name="Zhang J.S."/>
            <person name="Tsai W.C."/>
            <person name="Van de Peer Y."/>
            <person name="Liu Z.J."/>
        </authorList>
    </citation>
    <scope>NUCLEOTIDE SEQUENCE</scope>
    <source>
        <strain evidence="9">CP</strain>
    </source>
</reference>
<dbReference type="InterPro" id="IPR036388">
    <property type="entry name" value="WH-like_DNA-bd_sf"/>
</dbReference>